<dbReference type="GO" id="GO:0003952">
    <property type="term" value="F:NAD+ synthase (glutamine-hydrolyzing) activity"/>
    <property type="evidence" value="ECO:0007669"/>
    <property type="project" value="UniProtKB-UniRule"/>
</dbReference>
<keyword evidence="4 8" id="KW-0547">Nucleotide-binding</keyword>
<sequence>MVHYATVATCTLNQWALDFTGNYERIRASIIKAKAAGAKLRIGPELEIPGYGCYDHFLERDTVQHSWEVLGKLLEDRELDGILIDTGMPVLHRDTRFNCRVIILNGTIVLIRPKMYLANDGNYRELRWFSPWTRNAETEQMLLPRFIAKITGQRSVTLGDALISTEDACIGVELCEELFTPESPHIPMSLDGAEIIINSSGSHHELRKLKRRVELIREATLKCGGIYLYANQKGCDGDRLYYDGSGMILVNGDVLAMSEQFGISDVEVTIATVDLSSVRSFRAAISSRSMQAARATRYPRVIADISLSAEWINFDHSIRPTNPIEVRYHDPEEEVNLGPACWLWDYLRRSKQGGFFLPLSGGIDSCSTAVIVYSMCRLIVEACKRGDQQTIKDVRHCIGEDKAGVEYVPQSPQELAGLVFHTCFMGTQNSSKETRSRARKLAQAIGSYHIDLDMDSVVLAIVSLFALVVGMTPKYATRGGSNAENLALQNIQSRLRMLLAYLFAALLPWTRGLHSRSLLVLGSANVDECLRGYFTKYDCSSADLNPIGSIGKSDLRRYIAFAKDHMDLPVLSEFLDATPSAELVPYSEDYMQSDEIEMGMSYEELRVFGRLRKIEGCGPHSMFTQLLHIWGDDMSPEIIAEKVKQFFYFYSINRHKMTTITPAYHAETYSPDDNRFDMRQFLYNSNWSWQFQSIDRMVARIKQRES</sequence>
<dbReference type="CDD" id="cd00553">
    <property type="entry name" value="NAD_synthase"/>
    <property type="match status" value="1"/>
</dbReference>
<dbReference type="PIRSF" id="PIRSF006630">
    <property type="entry name" value="NADS_GAT"/>
    <property type="match status" value="1"/>
</dbReference>
<organism evidence="10 11">
    <name type="scientific">Coemansia reversa (strain ATCC 12441 / NRRL 1564)</name>
    <dbReference type="NCBI Taxonomy" id="763665"/>
    <lineage>
        <taxon>Eukaryota</taxon>
        <taxon>Fungi</taxon>
        <taxon>Fungi incertae sedis</taxon>
        <taxon>Zoopagomycota</taxon>
        <taxon>Kickxellomycotina</taxon>
        <taxon>Kickxellomycetes</taxon>
        <taxon>Kickxellales</taxon>
        <taxon>Kickxellaceae</taxon>
        <taxon>Coemansia</taxon>
    </lineage>
</organism>
<dbReference type="SUPFAM" id="SSF52402">
    <property type="entry name" value="Adenine nucleotide alpha hydrolases-like"/>
    <property type="match status" value="1"/>
</dbReference>
<dbReference type="InterPro" id="IPR014729">
    <property type="entry name" value="Rossmann-like_a/b/a_fold"/>
</dbReference>
<comment type="pathway">
    <text evidence="1 8">Cofactor biosynthesis; NAD(+) biosynthesis; NAD(+) from deamido-NAD(+) (L-Gln route): step 1/1.</text>
</comment>
<dbReference type="HAMAP" id="MF_02090">
    <property type="entry name" value="NadE_glutamine_dep"/>
    <property type="match status" value="1"/>
</dbReference>
<evidence type="ECO:0000256" key="7">
    <source>
        <dbReference type="ARBA" id="ARBA00052340"/>
    </source>
</evidence>
<dbReference type="InterPro" id="IPR022310">
    <property type="entry name" value="NAD/GMP_synthase"/>
</dbReference>
<keyword evidence="5 8" id="KW-0067">ATP-binding</keyword>
<dbReference type="SUPFAM" id="SSF56317">
    <property type="entry name" value="Carbon-nitrogen hydrolase"/>
    <property type="match status" value="1"/>
</dbReference>
<dbReference type="GO" id="GO:0004359">
    <property type="term" value="F:glutaminase activity"/>
    <property type="evidence" value="ECO:0007669"/>
    <property type="project" value="InterPro"/>
</dbReference>
<evidence type="ECO:0000256" key="4">
    <source>
        <dbReference type="ARBA" id="ARBA00022741"/>
    </source>
</evidence>
<evidence type="ECO:0000256" key="3">
    <source>
        <dbReference type="ARBA" id="ARBA00022598"/>
    </source>
</evidence>
<accession>A0A2G5B470</accession>
<dbReference type="GO" id="GO:0005737">
    <property type="term" value="C:cytoplasm"/>
    <property type="evidence" value="ECO:0007669"/>
    <property type="project" value="InterPro"/>
</dbReference>
<evidence type="ECO:0000259" key="9">
    <source>
        <dbReference type="PROSITE" id="PS50263"/>
    </source>
</evidence>
<evidence type="ECO:0000256" key="6">
    <source>
        <dbReference type="ARBA" id="ARBA00023027"/>
    </source>
</evidence>
<dbReference type="FunFam" id="3.60.110.10:FF:000003">
    <property type="entry name" value="Glutamine-dependent NAD(+) synthetase"/>
    <property type="match status" value="1"/>
</dbReference>
<dbReference type="PROSITE" id="PS50263">
    <property type="entry name" value="CN_HYDROLASE"/>
    <property type="match status" value="1"/>
</dbReference>
<proteinExistence type="inferred from homology"/>
<comment type="similarity">
    <text evidence="2 8">In the C-terminal section; belongs to the NAD synthetase family.</text>
</comment>
<evidence type="ECO:0000256" key="8">
    <source>
        <dbReference type="PIRNR" id="PIRNR006630"/>
    </source>
</evidence>
<name>A0A2G5B470_COERN</name>
<dbReference type="FunFam" id="3.40.50.620:FF:000036">
    <property type="entry name" value="Glutamine-dependent NAD(+) synthetase"/>
    <property type="match status" value="1"/>
</dbReference>
<evidence type="ECO:0000256" key="1">
    <source>
        <dbReference type="ARBA" id="ARBA00005188"/>
    </source>
</evidence>
<dbReference type="Pfam" id="PF00795">
    <property type="entry name" value="CN_hydrolase"/>
    <property type="match status" value="1"/>
</dbReference>
<dbReference type="UniPathway" id="UPA00253">
    <property type="reaction ID" value="UER00334"/>
</dbReference>
<dbReference type="OrthoDB" id="2020662at2759"/>
<dbReference type="InterPro" id="IPR003694">
    <property type="entry name" value="NAD_synthase"/>
</dbReference>
<dbReference type="Gene3D" id="3.60.110.10">
    <property type="entry name" value="Carbon-nitrogen hydrolase"/>
    <property type="match status" value="1"/>
</dbReference>
<evidence type="ECO:0000313" key="10">
    <source>
        <dbReference type="EMBL" id="PIA13843.1"/>
    </source>
</evidence>
<evidence type="ECO:0000256" key="5">
    <source>
        <dbReference type="ARBA" id="ARBA00022840"/>
    </source>
</evidence>
<comment type="catalytic activity">
    <reaction evidence="7 8">
        <text>deamido-NAD(+) + L-glutamine + ATP + H2O = L-glutamate + AMP + diphosphate + NAD(+) + H(+)</text>
        <dbReference type="Rhea" id="RHEA:24384"/>
        <dbReference type="ChEBI" id="CHEBI:15377"/>
        <dbReference type="ChEBI" id="CHEBI:15378"/>
        <dbReference type="ChEBI" id="CHEBI:29985"/>
        <dbReference type="ChEBI" id="CHEBI:30616"/>
        <dbReference type="ChEBI" id="CHEBI:33019"/>
        <dbReference type="ChEBI" id="CHEBI:57540"/>
        <dbReference type="ChEBI" id="CHEBI:58359"/>
        <dbReference type="ChEBI" id="CHEBI:58437"/>
        <dbReference type="ChEBI" id="CHEBI:456215"/>
        <dbReference type="EC" id="6.3.5.1"/>
    </reaction>
</comment>
<dbReference type="PANTHER" id="PTHR23090">
    <property type="entry name" value="NH 3 /GLUTAMINE-DEPENDENT NAD + SYNTHETASE"/>
    <property type="match status" value="1"/>
</dbReference>
<dbReference type="GO" id="GO:0005524">
    <property type="term" value="F:ATP binding"/>
    <property type="evidence" value="ECO:0007669"/>
    <property type="project" value="UniProtKB-UniRule"/>
</dbReference>
<reference evidence="10 11" key="1">
    <citation type="journal article" date="2015" name="Genome Biol. Evol.">
        <title>Phylogenomic analyses indicate that early fungi evolved digesting cell walls of algal ancestors of land plants.</title>
        <authorList>
            <person name="Chang Y."/>
            <person name="Wang S."/>
            <person name="Sekimoto S."/>
            <person name="Aerts A.L."/>
            <person name="Choi C."/>
            <person name="Clum A."/>
            <person name="LaButti K.M."/>
            <person name="Lindquist E.A."/>
            <person name="Yee Ngan C."/>
            <person name="Ohm R.A."/>
            <person name="Salamov A.A."/>
            <person name="Grigoriev I.V."/>
            <person name="Spatafora J.W."/>
            <person name="Berbee M.L."/>
        </authorList>
    </citation>
    <scope>NUCLEOTIDE SEQUENCE [LARGE SCALE GENOMIC DNA]</scope>
    <source>
        <strain evidence="10 11">NRRL 1564</strain>
    </source>
</reference>
<dbReference type="InterPro" id="IPR003010">
    <property type="entry name" value="C-N_Hydrolase"/>
</dbReference>
<evidence type="ECO:0000256" key="2">
    <source>
        <dbReference type="ARBA" id="ARBA00007145"/>
    </source>
</evidence>
<protein>
    <recommendedName>
        <fullName evidence="8">Glutamine-dependent NAD(+) synthetase</fullName>
        <ecNumber evidence="8">6.3.5.1</ecNumber>
    </recommendedName>
    <alternativeName>
        <fullName evidence="8">NAD(+) synthase [glutamine-hydrolyzing]</fullName>
    </alternativeName>
</protein>
<dbReference type="Gene3D" id="3.40.50.620">
    <property type="entry name" value="HUPs"/>
    <property type="match status" value="1"/>
</dbReference>
<dbReference type="NCBIfam" id="TIGR00552">
    <property type="entry name" value="nadE"/>
    <property type="match status" value="1"/>
</dbReference>
<dbReference type="CDD" id="cd07570">
    <property type="entry name" value="GAT_Gln-NAD-synth"/>
    <property type="match status" value="1"/>
</dbReference>
<dbReference type="Pfam" id="PF02540">
    <property type="entry name" value="NAD_synthase"/>
    <property type="match status" value="1"/>
</dbReference>
<keyword evidence="3 8" id="KW-0436">Ligase</keyword>
<dbReference type="GO" id="GO:0009435">
    <property type="term" value="P:NAD+ biosynthetic process"/>
    <property type="evidence" value="ECO:0007669"/>
    <property type="project" value="UniProtKB-UniRule"/>
</dbReference>
<gene>
    <name evidence="10" type="ORF">COEREDRAFT_83209</name>
</gene>
<keyword evidence="11" id="KW-1185">Reference proteome</keyword>
<dbReference type="InterPro" id="IPR036526">
    <property type="entry name" value="C-N_Hydrolase_sf"/>
</dbReference>
<feature type="domain" description="CN hydrolase" evidence="9">
    <location>
        <begin position="5"/>
        <end position="275"/>
    </location>
</feature>
<evidence type="ECO:0000313" key="11">
    <source>
        <dbReference type="Proteomes" id="UP000242474"/>
    </source>
</evidence>
<dbReference type="EMBL" id="KZ303526">
    <property type="protein sequence ID" value="PIA13843.1"/>
    <property type="molecule type" value="Genomic_DNA"/>
</dbReference>
<dbReference type="Proteomes" id="UP000242474">
    <property type="component" value="Unassembled WGS sequence"/>
</dbReference>
<dbReference type="AlphaFoldDB" id="A0A2G5B470"/>
<keyword evidence="6 8" id="KW-0520">NAD</keyword>
<dbReference type="InterPro" id="IPR014445">
    <property type="entry name" value="Gln-dep_NAD_synthase"/>
</dbReference>
<dbReference type="PANTHER" id="PTHR23090:SF9">
    <property type="entry name" value="GLUTAMINE-DEPENDENT NAD(+) SYNTHETASE"/>
    <property type="match status" value="1"/>
</dbReference>
<dbReference type="STRING" id="763665.A0A2G5B470"/>
<dbReference type="EC" id="6.3.5.1" evidence="8"/>